<feature type="domain" description="PDZ" evidence="3">
    <location>
        <begin position="289"/>
        <end position="365"/>
    </location>
</feature>
<comment type="caution">
    <text evidence="4">The sequence shown here is derived from an EMBL/GenBank/DDBJ whole genome shotgun (WGS) entry which is preliminary data.</text>
</comment>
<evidence type="ECO:0000313" key="5">
    <source>
        <dbReference type="Proteomes" id="UP000675664"/>
    </source>
</evidence>
<accession>A0A8J8B247</accession>
<dbReference type="InterPro" id="IPR051201">
    <property type="entry name" value="Chloro_Bact_Ser_Proteases"/>
</dbReference>
<dbReference type="SMART" id="SM00228">
    <property type="entry name" value="PDZ"/>
    <property type="match status" value="1"/>
</dbReference>
<dbReference type="GO" id="GO:0004252">
    <property type="term" value="F:serine-type endopeptidase activity"/>
    <property type="evidence" value="ECO:0007669"/>
    <property type="project" value="InterPro"/>
</dbReference>
<sequence length="380" mass="39255">MKKSRRYTITAKGAAIILSFCITTSSALGFSGGMLVSSYAGKTGLEENTAANLFLTQQNEAYLTSASSGNATLSVAEVAALTANSVVEITTETVTTDSWMQQYVTNGAGSGVIVSSDGYIATNNHVIDGAGKISVRLKNGTVYEAKLIGTDGKTDVALLKINASGLTAAVLGDSDSLMVGQTAIAIGNPLGQLGGTVTEGIISALDRELVIDGKTMTLLQTDAAINPGNSGGGLFNDKGELIGIVVAKSSGSDVEGLGFAIPCNAAKAVIDELAAYGYVKGRVDAGMTFLDLTTAQKALLYGVRQLGVYIQKVDGGSNAEKAGFQAGDLITYLGDTKISSSAVLTQALEKYKVGDTVKITIVRNGNTKQLSMQLEEYRPD</sequence>
<dbReference type="Gene3D" id="2.30.42.10">
    <property type="match status" value="1"/>
</dbReference>
<dbReference type="InterPro" id="IPR001940">
    <property type="entry name" value="Peptidase_S1C"/>
</dbReference>
<dbReference type="EMBL" id="JAGSND010000002">
    <property type="protein sequence ID" value="MBR0596890.1"/>
    <property type="molecule type" value="Genomic_DNA"/>
</dbReference>
<dbReference type="Gene3D" id="2.40.10.120">
    <property type="match status" value="1"/>
</dbReference>
<dbReference type="PROSITE" id="PS50106">
    <property type="entry name" value="PDZ"/>
    <property type="match status" value="1"/>
</dbReference>
<dbReference type="SUPFAM" id="SSF50494">
    <property type="entry name" value="Trypsin-like serine proteases"/>
    <property type="match status" value="1"/>
</dbReference>
<dbReference type="AlphaFoldDB" id="A0A8J8B247"/>
<dbReference type="InterPro" id="IPR036034">
    <property type="entry name" value="PDZ_sf"/>
</dbReference>
<dbReference type="GO" id="GO:0006508">
    <property type="term" value="P:proteolysis"/>
    <property type="evidence" value="ECO:0007669"/>
    <property type="project" value="UniProtKB-KW"/>
</dbReference>
<keyword evidence="2" id="KW-0378">Hydrolase</keyword>
<dbReference type="Pfam" id="PF13365">
    <property type="entry name" value="Trypsin_2"/>
    <property type="match status" value="1"/>
</dbReference>
<keyword evidence="1" id="KW-0645">Protease</keyword>
<keyword evidence="5" id="KW-1185">Reference proteome</keyword>
<proteinExistence type="predicted"/>
<dbReference type="Proteomes" id="UP000675664">
    <property type="component" value="Unassembled WGS sequence"/>
</dbReference>
<dbReference type="PANTHER" id="PTHR43343">
    <property type="entry name" value="PEPTIDASE S12"/>
    <property type="match status" value="1"/>
</dbReference>
<dbReference type="PRINTS" id="PR00834">
    <property type="entry name" value="PROTEASES2C"/>
</dbReference>
<dbReference type="InterPro" id="IPR001478">
    <property type="entry name" value="PDZ"/>
</dbReference>
<dbReference type="InterPro" id="IPR009003">
    <property type="entry name" value="Peptidase_S1_PA"/>
</dbReference>
<dbReference type="RefSeq" id="WP_227017023.1">
    <property type="nucleotide sequence ID" value="NZ_JAGSND010000002.1"/>
</dbReference>
<organism evidence="4 5">
    <name type="scientific">Sinanaerobacter chloroacetimidivorans</name>
    <dbReference type="NCBI Taxonomy" id="2818044"/>
    <lineage>
        <taxon>Bacteria</taxon>
        <taxon>Bacillati</taxon>
        <taxon>Bacillota</taxon>
        <taxon>Clostridia</taxon>
        <taxon>Peptostreptococcales</taxon>
        <taxon>Anaerovoracaceae</taxon>
        <taxon>Sinanaerobacter</taxon>
    </lineage>
</organism>
<evidence type="ECO:0000256" key="1">
    <source>
        <dbReference type="ARBA" id="ARBA00022670"/>
    </source>
</evidence>
<reference evidence="4" key="1">
    <citation type="submission" date="2021-04" db="EMBL/GenBank/DDBJ databases">
        <title>Sinoanaerobacter chloroacetimidivorans sp. nov., an obligate anaerobic bacterium isolated from anaerobic sludge.</title>
        <authorList>
            <person name="Bao Y."/>
        </authorList>
    </citation>
    <scope>NUCLEOTIDE SEQUENCE</scope>
    <source>
        <strain evidence="4">BAD-6</strain>
    </source>
</reference>
<dbReference type="Pfam" id="PF13180">
    <property type="entry name" value="PDZ_2"/>
    <property type="match status" value="1"/>
</dbReference>
<name>A0A8J8B247_9FIRM</name>
<reference evidence="4" key="2">
    <citation type="submission" date="2021-04" db="EMBL/GenBank/DDBJ databases">
        <authorList>
            <person name="Liu J."/>
        </authorList>
    </citation>
    <scope>NUCLEOTIDE SEQUENCE</scope>
    <source>
        <strain evidence="4">BAD-6</strain>
    </source>
</reference>
<evidence type="ECO:0000259" key="3">
    <source>
        <dbReference type="PROSITE" id="PS50106"/>
    </source>
</evidence>
<protein>
    <submittedName>
        <fullName evidence="4">Trypsin-like peptidase domain-containing protein</fullName>
    </submittedName>
</protein>
<dbReference type="SUPFAM" id="SSF50156">
    <property type="entry name" value="PDZ domain-like"/>
    <property type="match status" value="1"/>
</dbReference>
<dbReference type="PANTHER" id="PTHR43343:SF3">
    <property type="entry name" value="PROTEASE DO-LIKE 8, CHLOROPLASTIC"/>
    <property type="match status" value="1"/>
</dbReference>
<evidence type="ECO:0000256" key="2">
    <source>
        <dbReference type="ARBA" id="ARBA00022801"/>
    </source>
</evidence>
<evidence type="ECO:0000313" key="4">
    <source>
        <dbReference type="EMBL" id="MBR0596890.1"/>
    </source>
</evidence>
<gene>
    <name evidence="4" type="ORF">KCX82_03280</name>
</gene>